<proteinExistence type="predicted"/>
<dbReference type="EMBL" id="WFLN01000004">
    <property type="protein sequence ID" value="KAB8033580.1"/>
    <property type="molecule type" value="Genomic_DNA"/>
</dbReference>
<evidence type="ECO:0000313" key="3">
    <source>
        <dbReference type="Proteomes" id="UP000442694"/>
    </source>
</evidence>
<evidence type="ECO:0000313" key="2">
    <source>
        <dbReference type="EMBL" id="KAB8033580.1"/>
    </source>
</evidence>
<reference evidence="2 3" key="1">
    <citation type="submission" date="2019-10" db="EMBL/GenBank/DDBJ databases">
        <title>New genus of Silvanigrellaceae.</title>
        <authorList>
            <person name="Pitt A."/>
            <person name="Hahn M.W."/>
        </authorList>
    </citation>
    <scope>NUCLEOTIDE SEQUENCE [LARGE SCALE GENOMIC DNA]</scope>
    <source>
        <strain evidence="2 3">33A1-SZDP</strain>
    </source>
</reference>
<gene>
    <name evidence="2" type="ORF">GCL57_02410</name>
</gene>
<evidence type="ECO:0000259" key="1">
    <source>
        <dbReference type="Pfam" id="PF12920"/>
    </source>
</evidence>
<name>A0A833N6K3_9BACT</name>
<feature type="domain" description="TcdA/TcdB toxin pore forming" evidence="1">
    <location>
        <begin position="8"/>
        <end position="171"/>
    </location>
</feature>
<organism evidence="2 3">
    <name type="scientific">Fluviispira multicolorata</name>
    <dbReference type="NCBI Taxonomy" id="2654512"/>
    <lineage>
        <taxon>Bacteria</taxon>
        <taxon>Pseudomonadati</taxon>
        <taxon>Bdellovibrionota</taxon>
        <taxon>Oligoflexia</taxon>
        <taxon>Silvanigrellales</taxon>
        <taxon>Silvanigrellaceae</taxon>
        <taxon>Fluviispira</taxon>
    </lineage>
</organism>
<keyword evidence="3" id="KW-1185">Reference proteome</keyword>
<protein>
    <recommendedName>
        <fullName evidence="1">TcdA/TcdB toxin pore forming domain-containing protein</fullName>
    </recommendedName>
</protein>
<dbReference type="Pfam" id="PF12920">
    <property type="entry name" value="TcdA_TcdB_pore"/>
    <property type="match status" value="1"/>
</dbReference>
<sequence length="416" mass="47099">MIPLKGQLSLAKGATYYFKSAGEGIWIVDARQIDGDVSITQNKVTIGNSSLHFEGVHPRQFLLKKKDESIVNINFSLGTQEIIEINEANFSNINFFYNDLEQITMTQHGANSYIKIDNHKTADGLVVDAWYNVKKKSFLFPKFEPSVNYDTSEIQLLGVIDGQVYYYDPKQKKVLYQLNSDAITISLAAGIKNAYFKDDFIFAEHEDGFGLLLQNPIKKSLIQISQANFSLEFISNNNYLKSNNISLDKFVRVTNSDGNVNGWFINTPDKILKVNVTATDLANQNLVGFINSKEENILNSYFFYDQVQKILKIQKGENGVIENVSLNDIVQVITVGTEPIAIKQDGSIYHFDLNGQPILVGMNQTWIDQNKNIELKSAIENMLLNKPNHTDTLFLVSKDNYMIYNINKKSLSSLFH</sequence>
<dbReference type="InterPro" id="IPR024769">
    <property type="entry name" value="TcdA/TcdB_pore_forming"/>
</dbReference>
<dbReference type="Proteomes" id="UP000442694">
    <property type="component" value="Unassembled WGS sequence"/>
</dbReference>
<dbReference type="AlphaFoldDB" id="A0A833N6K3"/>
<comment type="caution">
    <text evidence="2">The sequence shown here is derived from an EMBL/GenBank/DDBJ whole genome shotgun (WGS) entry which is preliminary data.</text>
</comment>
<accession>A0A833N6K3</accession>